<dbReference type="GO" id="GO:0017119">
    <property type="term" value="C:Golgi transport complex"/>
    <property type="evidence" value="ECO:0007669"/>
    <property type="project" value="TreeGrafter"/>
</dbReference>
<evidence type="ECO:0000313" key="12">
    <source>
        <dbReference type="EMBL" id="CAL5131654.1"/>
    </source>
</evidence>
<evidence type="ECO:0000259" key="10">
    <source>
        <dbReference type="Pfam" id="PF04136"/>
    </source>
</evidence>
<reference evidence="12" key="1">
    <citation type="submission" date="2024-06" db="EMBL/GenBank/DDBJ databases">
        <authorList>
            <person name="Liu X."/>
            <person name="Lenzi L."/>
            <person name="Haldenby T S."/>
            <person name="Uol C."/>
        </authorList>
    </citation>
    <scope>NUCLEOTIDE SEQUENCE</scope>
</reference>
<keyword evidence="7" id="KW-0472">Membrane</keyword>
<dbReference type="EMBL" id="CAXLJL010000101">
    <property type="protein sequence ID" value="CAL5131654.1"/>
    <property type="molecule type" value="Genomic_DNA"/>
</dbReference>
<feature type="domain" description="Conserved oligomeric Golgi complex subunit 3 N-terminal" evidence="10">
    <location>
        <begin position="105"/>
        <end position="247"/>
    </location>
</feature>
<comment type="caution">
    <text evidence="12">The sequence shown here is derived from an EMBL/GenBank/DDBJ whole genome shotgun (WGS) entry which is preliminary data.</text>
</comment>
<dbReference type="GO" id="GO:0007030">
    <property type="term" value="P:Golgi organization"/>
    <property type="evidence" value="ECO:0007669"/>
    <property type="project" value="TreeGrafter"/>
</dbReference>
<dbReference type="GO" id="GO:0005801">
    <property type="term" value="C:cis-Golgi network"/>
    <property type="evidence" value="ECO:0007669"/>
    <property type="project" value="InterPro"/>
</dbReference>
<dbReference type="InterPro" id="IPR048320">
    <property type="entry name" value="COG3_N"/>
</dbReference>
<dbReference type="AlphaFoldDB" id="A0AAV2T6L4"/>
<accession>A0AAV2T6L4</accession>
<evidence type="ECO:0000256" key="7">
    <source>
        <dbReference type="ARBA" id="ARBA00023136"/>
    </source>
</evidence>
<dbReference type="GO" id="GO:0006886">
    <property type="term" value="P:intracellular protein transport"/>
    <property type="evidence" value="ECO:0007669"/>
    <property type="project" value="InterPro"/>
</dbReference>
<dbReference type="Proteomes" id="UP001497525">
    <property type="component" value="Unassembled WGS sequence"/>
</dbReference>
<keyword evidence="5" id="KW-0653">Protein transport</keyword>
<evidence type="ECO:0000256" key="6">
    <source>
        <dbReference type="ARBA" id="ARBA00023034"/>
    </source>
</evidence>
<comment type="similarity">
    <text evidence="2">Belongs to the COG3 family.</text>
</comment>
<protein>
    <recommendedName>
        <fullName evidence="3">Conserved oligomeric Golgi complex subunit 3</fullName>
    </recommendedName>
    <alternativeName>
        <fullName evidence="8">Component of oligomeric Golgi complex 3</fullName>
    </alternativeName>
</protein>
<evidence type="ECO:0000256" key="9">
    <source>
        <dbReference type="SAM" id="MobiDB-lite"/>
    </source>
</evidence>
<feature type="compositionally biased region" description="Polar residues" evidence="9">
    <location>
        <begin position="493"/>
        <end position="510"/>
    </location>
</feature>
<proteinExistence type="inferred from homology"/>
<evidence type="ECO:0000256" key="4">
    <source>
        <dbReference type="ARBA" id="ARBA00022448"/>
    </source>
</evidence>
<organism evidence="12 13">
    <name type="scientific">Calicophoron daubneyi</name>
    <name type="common">Rumen fluke</name>
    <name type="synonym">Paramphistomum daubneyi</name>
    <dbReference type="NCBI Taxonomy" id="300641"/>
    <lineage>
        <taxon>Eukaryota</taxon>
        <taxon>Metazoa</taxon>
        <taxon>Spiralia</taxon>
        <taxon>Lophotrochozoa</taxon>
        <taxon>Platyhelminthes</taxon>
        <taxon>Trematoda</taxon>
        <taxon>Digenea</taxon>
        <taxon>Plagiorchiida</taxon>
        <taxon>Pronocephalata</taxon>
        <taxon>Paramphistomoidea</taxon>
        <taxon>Paramphistomidae</taxon>
        <taxon>Calicophoron</taxon>
    </lineage>
</organism>
<dbReference type="Pfam" id="PF04136">
    <property type="entry name" value="COG3_N"/>
    <property type="match status" value="1"/>
</dbReference>
<dbReference type="PANTHER" id="PTHR13302">
    <property type="entry name" value="CONSERVED OLIGOMERIC GOLGI COMPLEX COMPONENT 3"/>
    <property type="match status" value="1"/>
</dbReference>
<dbReference type="GO" id="GO:0006891">
    <property type="term" value="P:intra-Golgi vesicle-mediated transport"/>
    <property type="evidence" value="ECO:0007669"/>
    <property type="project" value="TreeGrafter"/>
</dbReference>
<feature type="domain" description="Conserved oligomeric Golgi complex subunit 3 C-terminal" evidence="11">
    <location>
        <begin position="267"/>
        <end position="619"/>
    </location>
</feature>
<evidence type="ECO:0000256" key="2">
    <source>
        <dbReference type="ARBA" id="ARBA00009936"/>
    </source>
</evidence>
<sequence>MSIVNWDQLADSDVFLSEKQLESIFLLTSRDWKPALDVGKSDAGVDKIACPSTSSSPESKPLMDTPGDTDDSSVVHIQQAAHFYSWLESIEREINTTNSDNVTRFLEYLAEKKGCCSKILSDLRYTLSDLSTLGEHYLSVSKRTNSLHDVCEHLLQKQNELSETTSKIEGILTYFTNIDAVEAELRTSNFVVSREKMKSILDRLDASIHFLRKHSEFKETETYMARAKDALMKALNLIKDNVTRLIDRTINELLDLHDVVNPDNSFILLYGRFRSQGPKIRSVISLIEERVDKSPEYMQVLNEAHNFYLLRREELLAPVARNGVEDLVGKYPNDHCALLRTGGAFMVHMCEDETRLFSQFFMTQYSAALTEMLSRLCRCLYDVFRPFIIRTNHMEILAELCDILKYELTEEYIVNSQLDMTAFAELCATLLADVQERLIFRSHIYIKSQILGYDPSPGDLSYPEKLEMMNDIARATAAQKAEDSAKNSKEQNSESLPSTETADASPTESTPDWKVRPGANMSLSPADLHGMWYPTVRRALVCLSKLSRCLDPESFRGLAQECVSMCVLSLVKASEAITIRRTPADGQLFLIKHLLILREQTAPFNVEFSVKETSLDFSNLKDAAKGIWGQGGPRRFAINLSQALLRFLLETPNVVEIEIDSRRQLDGQLKQTCELFISQTVEQLSGDIPTFLERAKSVLAAPGARLSDQPFANASAVKEIVSSAHRQICLLLGRTTKGSTAGKSSGGANLIHSLHTYLANPDTESILLRHIQSGLLVHWRALYQIVQAEYSDEDRMIIACPTESQIRLLFQDI</sequence>
<comment type="subcellular location">
    <subcellularLocation>
        <location evidence="1">Golgi apparatus membrane</location>
        <topology evidence="1">Peripheral membrane protein</topology>
    </subcellularLocation>
</comment>
<feature type="compositionally biased region" description="Basic and acidic residues" evidence="9">
    <location>
        <begin position="480"/>
        <end position="492"/>
    </location>
</feature>
<dbReference type="InterPro" id="IPR007265">
    <property type="entry name" value="COG_su3"/>
</dbReference>
<dbReference type="PANTHER" id="PTHR13302:SF8">
    <property type="entry name" value="CONSERVED OLIGOMERIC GOLGI COMPLEX SUBUNIT 3"/>
    <property type="match status" value="1"/>
</dbReference>
<evidence type="ECO:0000256" key="3">
    <source>
        <dbReference type="ARBA" id="ARBA00020976"/>
    </source>
</evidence>
<evidence type="ECO:0000256" key="8">
    <source>
        <dbReference type="ARBA" id="ARBA00031339"/>
    </source>
</evidence>
<evidence type="ECO:0000259" key="11">
    <source>
        <dbReference type="Pfam" id="PF20671"/>
    </source>
</evidence>
<evidence type="ECO:0000256" key="1">
    <source>
        <dbReference type="ARBA" id="ARBA00004395"/>
    </source>
</evidence>
<keyword evidence="4" id="KW-0813">Transport</keyword>
<evidence type="ECO:0000256" key="5">
    <source>
        <dbReference type="ARBA" id="ARBA00022927"/>
    </source>
</evidence>
<feature type="region of interest" description="Disordered" evidence="9">
    <location>
        <begin position="47"/>
        <end position="71"/>
    </location>
</feature>
<dbReference type="Pfam" id="PF20671">
    <property type="entry name" value="COG3_C"/>
    <property type="match status" value="1"/>
</dbReference>
<name>A0AAV2T6L4_CALDB</name>
<feature type="region of interest" description="Disordered" evidence="9">
    <location>
        <begin position="477"/>
        <end position="519"/>
    </location>
</feature>
<evidence type="ECO:0000313" key="13">
    <source>
        <dbReference type="Proteomes" id="UP001497525"/>
    </source>
</evidence>
<dbReference type="GO" id="GO:0000139">
    <property type="term" value="C:Golgi membrane"/>
    <property type="evidence" value="ECO:0007669"/>
    <property type="project" value="UniProtKB-SubCell"/>
</dbReference>
<keyword evidence="6" id="KW-0333">Golgi apparatus</keyword>
<gene>
    <name evidence="12" type="ORF">CDAUBV1_LOCUS4166</name>
</gene>
<dbReference type="InterPro" id="IPR048685">
    <property type="entry name" value="COG3_C"/>
</dbReference>